<proteinExistence type="predicted"/>
<feature type="signal peptide" evidence="1">
    <location>
        <begin position="1"/>
        <end position="18"/>
    </location>
</feature>
<keyword evidence="3" id="KW-1185">Reference proteome</keyword>
<reference evidence="2" key="1">
    <citation type="submission" date="2020-06" db="EMBL/GenBank/DDBJ databases">
        <title>Draft genome of Bugula neritina, a colonial animal packing powerful symbionts and potential medicines.</title>
        <authorList>
            <person name="Rayko M."/>
        </authorList>
    </citation>
    <scope>NUCLEOTIDE SEQUENCE [LARGE SCALE GENOMIC DNA]</scope>
    <source>
        <strain evidence="2">Kwan_BN1</strain>
    </source>
</reference>
<accession>A0A7J7JPQ2</accession>
<evidence type="ECO:0000313" key="2">
    <source>
        <dbReference type="EMBL" id="KAF6028319.1"/>
    </source>
</evidence>
<dbReference type="AlphaFoldDB" id="A0A7J7JPQ2"/>
<dbReference type="EMBL" id="VXIV02001963">
    <property type="protein sequence ID" value="KAF6028319.1"/>
    <property type="molecule type" value="Genomic_DNA"/>
</dbReference>
<feature type="chain" id="PRO_5029482447" evidence="1">
    <location>
        <begin position="19"/>
        <end position="110"/>
    </location>
</feature>
<name>A0A7J7JPQ2_BUGNE</name>
<organism evidence="2 3">
    <name type="scientific">Bugula neritina</name>
    <name type="common">Brown bryozoan</name>
    <name type="synonym">Sertularia neritina</name>
    <dbReference type="NCBI Taxonomy" id="10212"/>
    <lineage>
        <taxon>Eukaryota</taxon>
        <taxon>Metazoa</taxon>
        <taxon>Spiralia</taxon>
        <taxon>Lophotrochozoa</taxon>
        <taxon>Bryozoa</taxon>
        <taxon>Gymnolaemata</taxon>
        <taxon>Cheilostomatida</taxon>
        <taxon>Flustrina</taxon>
        <taxon>Buguloidea</taxon>
        <taxon>Bugulidae</taxon>
        <taxon>Bugula</taxon>
    </lineage>
</organism>
<evidence type="ECO:0000313" key="3">
    <source>
        <dbReference type="Proteomes" id="UP000593567"/>
    </source>
</evidence>
<sequence>MKCLEILNTAARLLVLVGDTLVADLRQITDVAVRRRLMRCLSGEVVDAISKQSETRSQYTPSLPPAEGASVPADNVAIAGPPHQSTSTISSELNANMNYEFMYFFACCVK</sequence>
<protein>
    <submittedName>
        <fullName evidence="2">Uncharacterized protein</fullName>
    </submittedName>
</protein>
<keyword evidence="1" id="KW-0732">Signal</keyword>
<dbReference type="Proteomes" id="UP000593567">
    <property type="component" value="Unassembled WGS sequence"/>
</dbReference>
<evidence type="ECO:0000256" key="1">
    <source>
        <dbReference type="SAM" id="SignalP"/>
    </source>
</evidence>
<comment type="caution">
    <text evidence="2">The sequence shown here is derived from an EMBL/GenBank/DDBJ whole genome shotgun (WGS) entry which is preliminary data.</text>
</comment>
<gene>
    <name evidence="2" type="ORF">EB796_013370</name>
</gene>